<dbReference type="SUPFAM" id="SSF82784">
    <property type="entry name" value="OsmC-like"/>
    <property type="match status" value="1"/>
</dbReference>
<dbReference type="Gene3D" id="3.30.300.20">
    <property type="match status" value="1"/>
</dbReference>
<protein>
    <submittedName>
        <fullName evidence="1">OsmC-like protein</fullName>
    </submittedName>
</protein>
<organism evidence="1 2">
    <name type="scientific">Sporolactobacillus spathodeae</name>
    <dbReference type="NCBI Taxonomy" id="1465502"/>
    <lineage>
        <taxon>Bacteria</taxon>
        <taxon>Bacillati</taxon>
        <taxon>Bacillota</taxon>
        <taxon>Bacilli</taxon>
        <taxon>Bacillales</taxon>
        <taxon>Sporolactobacillaceae</taxon>
        <taxon>Sporolactobacillus</taxon>
    </lineage>
</organism>
<dbReference type="PANTHER" id="PTHR34352:SF1">
    <property type="entry name" value="PROTEIN YHFA"/>
    <property type="match status" value="1"/>
</dbReference>
<dbReference type="EMBL" id="JAFBEV010000012">
    <property type="protein sequence ID" value="MBM7658102.1"/>
    <property type="molecule type" value="Genomic_DNA"/>
</dbReference>
<reference evidence="1 2" key="1">
    <citation type="submission" date="2021-01" db="EMBL/GenBank/DDBJ databases">
        <title>Genomic Encyclopedia of Type Strains, Phase IV (KMG-IV): sequencing the most valuable type-strain genomes for metagenomic binning, comparative biology and taxonomic classification.</title>
        <authorList>
            <person name="Goeker M."/>
        </authorList>
    </citation>
    <scope>NUCLEOTIDE SEQUENCE [LARGE SCALE GENOMIC DNA]</scope>
    <source>
        <strain evidence="1 2">DSM 100968</strain>
    </source>
</reference>
<dbReference type="InterPro" id="IPR036102">
    <property type="entry name" value="OsmC/Ohrsf"/>
</dbReference>
<proteinExistence type="predicted"/>
<dbReference type="Proteomes" id="UP000823201">
    <property type="component" value="Unassembled WGS sequence"/>
</dbReference>
<sequence length="125" mass="14455">MELIQRSETIELVHENGNWLLGRNAGFSPVQLIAASAAACTVYTLETLLEQRQIVCRMHRVIFDYEEDPYYPNPISQINVLLYLKAQMQNREAIRQTFLEIPQNCPVLQALHPRIQVNESIIFVD</sequence>
<dbReference type="InterPro" id="IPR015946">
    <property type="entry name" value="KH_dom-like_a/b"/>
</dbReference>
<accession>A0ABS2Q8J4</accession>
<dbReference type="InterPro" id="IPR003718">
    <property type="entry name" value="OsmC/Ohr_fam"/>
</dbReference>
<dbReference type="PANTHER" id="PTHR34352">
    <property type="entry name" value="PROTEIN YHFA"/>
    <property type="match status" value="1"/>
</dbReference>
<keyword evidence="2" id="KW-1185">Reference proteome</keyword>
<dbReference type="RefSeq" id="WP_205006631.1">
    <property type="nucleotide sequence ID" value="NZ_CBCRXA010000018.1"/>
</dbReference>
<name>A0ABS2Q8J4_9BACL</name>
<evidence type="ECO:0000313" key="1">
    <source>
        <dbReference type="EMBL" id="MBM7658102.1"/>
    </source>
</evidence>
<evidence type="ECO:0000313" key="2">
    <source>
        <dbReference type="Proteomes" id="UP000823201"/>
    </source>
</evidence>
<dbReference type="Pfam" id="PF02566">
    <property type="entry name" value="OsmC"/>
    <property type="match status" value="1"/>
</dbReference>
<gene>
    <name evidence="1" type="ORF">JOC27_001555</name>
</gene>
<comment type="caution">
    <text evidence="1">The sequence shown here is derived from an EMBL/GenBank/DDBJ whole genome shotgun (WGS) entry which is preliminary data.</text>
</comment>